<protein>
    <submittedName>
        <fullName evidence="1">Uncharacterized protein</fullName>
    </submittedName>
</protein>
<organism evidence="1 2">
    <name type="scientific">Mucor velutinosus</name>
    <dbReference type="NCBI Taxonomy" id="708070"/>
    <lineage>
        <taxon>Eukaryota</taxon>
        <taxon>Fungi</taxon>
        <taxon>Fungi incertae sedis</taxon>
        <taxon>Mucoromycota</taxon>
        <taxon>Mucoromycotina</taxon>
        <taxon>Mucoromycetes</taxon>
        <taxon>Mucorales</taxon>
        <taxon>Mucorineae</taxon>
        <taxon>Mucoraceae</taxon>
        <taxon>Mucor</taxon>
    </lineage>
</organism>
<comment type="caution">
    <text evidence="1">The sequence shown here is derived from an EMBL/GenBank/DDBJ whole genome shotgun (WGS) entry which is preliminary data.</text>
</comment>
<evidence type="ECO:0000313" key="1">
    <source>
        <dbReference type="EMBL" id="KAK4514728.1"/>
    </source>
</evidence>
<proteinExistence type="predicted"/>
<dbReference type="RefSeq" id="XP_064681394.1">
    <property type="nucleotide sequence ID" value="XM_064821708.1"/>
</dbReference>
<name>A0AAN7DCL5_9FUNG</name>
<evidence type="ECO:0000313" key="2">
    <source>
        <dbReference type="Proteomes" id="UP001304243"/>
    </source>
</evidence>
<gene>
    <name evidence="1" type="ORF">ATC70_002330</name>
</gene>
<sequence>MNELDSRCGDYVQIAIVAKGVDLTRGYDHDVIRGCINLAQLWVSDLHDKYVLHLQYLYEEEGKLHQYENGIVPSDFEHTKLLRDYNRSMVAMKENMVSLLLAGTQFKTFHYEYAIDDFDYLANQLNQFSRLKRLVIEAQRGFL</sequence>
<reference evidence="1 2" key="1">
    <citation type="submission" date="2022-11" db="EMBL/GenBank/DDBJ databases">
        <title>Mucor velutinosus strain NIH1002 WGS.</title>
        <authorList>
            <person name="Subramanian P."/>
            <person name="Mullikin J.C."/>
            <person name="Segre J.A."/>
            <person name="Zelazny A.M."/>
        </authorList>
    </citation>
    <scope>NUCLEOTIDE SEQUENCE [LARGE SCALE GENOMIC DNA]</scope>
    <source>
        <strain evidence="1 2">NIH1002</strain>
    </source>
</reference>
<dbReference type="Proteomes" id="UP001304243">
    <property type="component" value="Unassembled WGS sequence"/>
</dbReference>
<dbReference type="AlphaFoldDB" id="A0AAN7DCL5"/>
<dbReference type="GeneID" id="89946032"/>
<keyword evidence="2" id="KW-1185">Reference proteome</keyword>
<dbReference type="EMBL" id="JASEJX010000015">
    <property type="protein sequence ID" value="KAK4514728.1"/>
    <property type="molecule type" value="Genomic_DNA"/>
</dbReference>
<accession>A0AAN7DCL5</accession>